<dbReference type="PANTHER" id="PTHR30461:SF2">
    <property type="entry name" value="SERINE RECOMBINASE PINE-RELATED"/>
    <property type="match status" value="1"/>
</dbReference>
<dbReference type="InterPro" id="IPR006120">
    <property type="entry name" value="Resolvase_HTH_dom"/>
</dbReference>
<dbReference type="Gene3D" id="3.40.50.1390">
    <property type="entry name" value="Resolvase, N-terminal catalytic domain"/>
    <property type="match status" value="1"/>
</dbReference>
<dbReference type="InterPro" id="IPR006119">
    <property type="entry name" value="Resolv_N"/>
</dbReference>
<evidence type="ECO:0000256" key="1">
    <source>
        <dbReference type="ARBA" id="ARBA00009913"/>
    </source>
</evidence>
<accession>A0A919B9D8</accession>
<reference evidence="6" key="1">
    <citation type="journal article" date="2014" name="Int. J. Syst. Evol. Microbiol.">
        <title>Complete genome sequence of Corynebacterium casei LMG S-19264T (=DSM 44701T), isolated from a smear-ripened cheese.</title>
        <authorList>
            <consortium name="US DOE Joint Genome Institute (JGI-PGF)"/>
            <person name="Walter F."/>
            <person name="Albersmeier A."/>
            <person name="Kalinowski J."/>
            <person name="Ruckert C."/>
        </authorList>
    </citation>
    <scope>NUCLEOTIDE SEQUENCE</scope>
    <source>
        <strain evidence="6">JCM 4059</strain>
    </source>
</reference>
<dbReference type="SUPFAM" id="SSF53041">
    <property type="entry name" value="Resolvase-like"/>
    <property type="match status" value="1"/>
</dbReference>
<sequence length="323" mass="34345">MKADREPVDRLYLRHSTDKQTNARQRLALKSFIDAGAPMYEDPATSSRILSIDRKGFQQLLDEAAVGDTIRIADAARLFRSVADVLALRPVLTRRGLHLRVQSGLLSGIDLAAEDSGTTMVVNVLASVLQFQRELISENTVEGVAAAAAAGKTLGRPSALSEEEAADVVTAYREGAAVKALARQYGTSPKTIRRVLDDAGVREVPDDLSSLLDGDGQGDAADDQDQAADPDPVVVVDVPGLVAEHLADVADDAVREALQNGQTIRRGQGYLVRATAPVSVHLAMIEHSATALMQSPAGRKAHRIHSDRVTAAAEAPRAVGADR</sequence>
<keyword evidence="2" id="KW-0238">DNA-binding</keyword>
<evidence type="ECO:0000313" key="7">
    <source>
        <dbReference type="Proteomes" id="UP000638313"/>
    </source>
</evidence>
<evidence type="ECO:0000256" key="2">
    <source>
        <dbReference type="ARBA" id="ARBA00023125"/>
    </source>
</evidence>
<dbReference type="InterPro" id="IPR036162">
    <property type="entry name" value="Resolvase-like_N_sf"/>
</dbReference>
<dbReference type="Proteomes" id="UP000638313">
    <property type="component" value="Unassembled WGS sequence"/>
</dbReference>
<name>A0A919B9D8_9ACTN</name>
<proteinExistence type="inferred from homology"/>
<organism evidence="6 7">
    <name type="scientific">Streptomyces mashuensis</name>
    <dbReference type="NCBI Taxonomy" id="33904"/>
    <lineage>
        <taxon>Bacteria</taxon>
        <taxon>Bacillati</taxon>
        <taxon>Actinomycetota</taxon>
        <taxon>Actinomycetes</taxon>
        <taxon>Kitasatosporales</taxon>
        <taxon>Streptomycetaceae</taxon>
        <taxon>Streptomyces</taxon>
    </lineage>
</organism>
<dbReference type="PROSITE" id="PS51736">
    <property type="entry name" value="RECOMBINASES_3"/>
    <property type="match status" value="1"/>
</dbReference>
<dbReference type="PANTHER" id="PTHR30461">
    <property type="entry name" value="DNA-INVERTASE FROM LAMBDOID PROPHAGE"/>
    <property type="match status" value="1"/>
</dbReference>
<feature type="region of interest" description="Disordered" evidence="4">
    <location>
        <begin position="206"/>
        <end position="230"/>
    </location>
</feature>
<dbReference type="InterPro" id="IPR009057">
    <property type="entry name" value="Homeodomain-like_sf"/>
</dbReference>
<dbReference type="RefSeq" id="WP_229891839.1">
    <property type="nucleotide sequence ID" value="NZ_BNBD01000031.1"/>
</dbReference>
<dbReference type="CDD" id="cd03768">
    <property type="entry name" value="SR_ResInv"/>
    <property type="match status" value="1"/>
</dbReference>
<dbReference type="AlphaFoldDB" id="A0A919B9D8"/>
<dbReference type="SUPFAM" id="SSF46689">
    <property type="entry name" value="Homeodomain-like"/>
    <property type="match status" value="1"/>
</dbReference>
<evidence type="ECO:0000256" key="3">
    <source>
        <dbReference type="ARBA" id="ARBA00023172"/>
    </source>
</evidence>
<feature type="domain" description="Resolvase/invertase-type recombinase catalytic" evidence="5">
    <location>
        <begin position="8"/>
        <end position="151"/>
    </location>
</feature>
<dbReference type="InterPro" id="IPR050639">
    <property type="entry name" value="SSR_resolvase"/>
</dbReference>
<protein>
    <recommendedName>
        <fullName evidence="5">Resolvase/invertase-type recombinase catalytic domain-containing protein</fullName>
    </recommendedName>
</protein>
<dbReference type="Gene3D" id="1.10.10.60">
    <property type="entry name" value="Homeodomain-like"/>
    <property type="match status" value="1"/>
</dbReference>
<gene>
    <name evidence="6" type="ORF">GCM10010218_65550</name>
</gene>
<dbReference type="SMART" id="SM00857">
    <property type="entry name" value="Resolvase"/>
    <property type="match status" value="1"/>
</dbReference>
<keyword evidence="7" id="KW-1185">Reference proteome</keyword>
<dbReference type="GO" id="GO:0003677">
    <property type="term" value="F:DNA binding"/>
    <property type="evidence" value="ECO:0007669"/>
    <property type="project" value="UniProtKB-KW"/>
</dbReference>
<evidence type="ECO:0000313" key="6">
    <source>
        <dbReference type="EMBL" id="GHF75486.1"/>
    </source>
</evidence>
<evidence type="ECO:0000259" key="5">
    <source>
        <dbReference type="PROSITE" id="PS51736"/>
    </source>
</evidence>
<evidence type="ECO:0000256" key="4">
    <source>
        <dbReference type="SAM" id="MobiDB-lite"/>
    </source>
</evidence>
<dbReference type="GO" id="GO:0000150">
    <property type="term" value="F:DNA strand exchange activity"/>
    <property type="evidence" value="ECO:0007669"/>
    <property type="project" value="InterPro"/>
</dbReference>
<dbReference type="Pfam" id="PF02796">
    <property type="entry name" value="HTH_7"/>
    <property type="match status" value="1"/>
</dbReference>
<dbReference type="Pfam" id="PF00239">
    <property type="entry name" value="Resolvase"/>
    <property type="match status" value="1"/>
</dbReference>
<keyword evidence="3" id="KW-0233">DNA recombination</keyword>
<comment type="similarity">
    <text evidence="1">Belongs to the site-specific recombinase resolvase family.</text>
</comment>
<reference evidence="6" key="2">
    <citation type="submission" date="2020-09" db="EMBL/GenBank/DDBJ databases">
        <authorList>
            <person name="Sun Q."/>
            <person name="Ohkuma M."/>
        </authorList>
    </citation>
    <scope>NUCLEOTIDE SEQUENCE</scope>
    <source>
        <strain evidence="6">JCM 4059</strain>
    </source>
</reference>
<dbReference type="EMBL" id="BNBD01000031">
    <property type="protein sequence ID" value="GHF75486.1"/>
    <property type="molecule type" value="Genomic_DNA"/>
</dbReference>
<comment type="caution">
    <text evidence="6">The sequence shown here is derived from an EMBL/GenBank/DDBJ whole genome shotgun (WGS) entry which is preliminary data.</text>
</comment>